<feature type="transmembrane region" description="Helical" evidence="1">
    <location>
        <begin position="303"/>
        <end position="319"/>
    </location>
</feature>
<protein>
    <recommendedName>
        <fullName evidence="4">Glycosyltransferase RgtA/B/C/D-like domain-containing protein</fullName>
    </recommendedName>
</protein>
<dbReference type="RefSeq" id="WP_344222416.1">
    <property type="nucleotide sequence ID" value="NZ_BAAAOS010000068.1"/>
</dbReference>
<dbReference type="Proteomes" id="UP001500393">
    <property type="component" value="Unassembled WGS sequence"/>
</dbReference>
<keyword evidence="3" id="KW-1185">Reference proteome</keyword>
<keyword evidence="1" id="KW-0812">Transmembrane</keyword>
<feature type="transmembrane region" description="Helical" evidence="1">
    <location>
        <begin position="478"/>
        <end position="500"/>
    </location>
</feature>
<feature type="transmembrane region" description="Helical" evidence="1">
    <location>
        <begin position="96"/>
        <end position="116"/>
    </location>
</feature>
<organism evidence="2 3">
    <name type="scientific">Kribbella sancticallisti</name>
    <dbReference type="NCBI Taxonomy" id="460087"/>
    <lineage>
        <taxon>Bacteria</taxon>
        <taxon>Bacillati</taxon>
        <taxon>Actinomycetota</taxon>
        <taxon>Actinomycetes</taxon>
        <taxon>Propionibacteriales</taxon>
        <taxon>Kribbellaceae</taxon>
        <taxon>Kribbella</taxon>
    </lineage>
</organism>
<feature type="transmembrane region" description="Helical" evidence="1">
    <location>
        <begin position="567"/>
        <end position="589"/>
    </location>
</feature>
<evidence type="ECO:0000313" key="3">
    <source>
        <dbReference type="Proteomes" id="UP001500393"/>
    </source>
</evidence>
<comment type="caution">
    <text evidence="2">The sequence shown here is derived from an EMBL/GenBank/DDBJ whole genome shotgun (WGS) entry which is preliminary data.</text>
</comment>
<feature type="transmembrane region" description="Helical" evidence="1">
    <location>
        <begin position="128"/>
        <end position="149"/>
    </location>
</feature>
<feature type="transmembrane region" description="Helical" evidence="1">
    <location>
        <begin position="243"/>
        <end position="263"/>
    </location>
</feature>
<feature type="transmembrane region" description="Helical" evidence="1">
    <location>
        <begin position="349"/>
        <end position="369"/>
    </location>
</feature>
<feature type="transmembrane region" description="Helical" evidence="1">
    <location>
        <begin position="507"/>
        <end position="526"/>
    </location>
</feature>
<evidence type="ECO:0008006" key="4">
    <source>
        <dbReference type="Google" id="ProtNLM"/>
    </source>
</evidence>
<feature type="transmembrane region" description="Helical" evidence="1">
    <location>
        <begin position="12"/>
        <end position="30"/>
    </location>
</feature>
<evidence type="ECO:0000313" key="2">
    <source>
        <dbReference type="EMBL" id="GAA1617605.1"/>
    </source>
</evidence>
<feature type="transmembrane region" description="Helical" evidence="1">
    <location>
        <begin position="417"/>
        <end position="440"/>
    </location>
</feature>
<reference evidence="3" key="1">
    <citation type="journal article" date="2019" name="Int. J. Syst. Evol. Microbiol.">
        <title>The Global Catalogue of Microorganisms (GCM) 10K type strain sequencing project: providing services to taxonomists for standard genome sequencing and annotation.</title>
        <authorList>
            <consortium name="The Broad Institute Genomics Platform"/>
            <consortium name="The Broad Institute Genome Sequencing Center for Infectious Disease"/>
            <person name="Wu L."/>
            <person name="Ma J."/>
        </authorList>
    </citation>
    <scope>NUCLEOTIDE SEQUENCE [LARGE SCALE GENOMIC DNA]</scope>
    <source>
        <strain evidence="3">JCM 14969</strain>
    </source>
</reference>
<sequence length="753" mass="80352">MTRTIPAAVRLMIWWLIVPASGVLLLIRIGDSTGESIRWMLTWLVAVLLPGVLLWRALAGGRSLTQDLGFGAVLGLAWQLAVWAICTALGVPLLQWAAVAGLLVVFAASPSLRPHLGWRGTSPAPPAWWHVLLVASLLLAMVRTVVVLLRPIPLPPIAATRHQDIWYQLGLVQQLIRDVTPADPSVLGEPLIYHWFATASMASGSVMADVRPPQVLIHQWPLTMVITLVLVGWAAGELVSEKAWAAPLAGALAGVLPGALQLVSTPPANMSAAQVVQGPTGTMAAVVMLGLVGPTVLVLRRQAGRGVWAAMVLMLALATGTKPTLLPIMLVGCLFAGGYAWVAERRPPWRMAALVGVSGGLLLASSFALTGSTGGSRFQLLASMRAQPYYQAVTGDKTYPATGDWVLPSLERGDPRMLLFVLVLVTYYQAVEAPRLLTLLGLKMTPVRRDPAYWWIGGCVAAGTGVTLVFSHTGYSEYHFLNAILALGMVGVVAVGVNLAKETRTRELVVVAVAGVVAATALYYLWPTDTGAHTVARAAAGLLAPFGVLAVVGVIAIAAINRTRRAASVAVQVIVLTVAASLPVQAIVLGRALEKATRPVEAPNIEYRTYLTSAEQSAMLWLRNNLQPNDVAVSNVFCLPAPYRPGCPNDAFWISGLSGVQQYLGGWAYAPANLAATQNKTSFLLQPSPWPDRLLDSRIAVEKPSEYHLARLSGDLGITLVIGDLRAGPVSPALDQLADRVFSNKDVRIYRLR</sequence>
<keyword evidence="1" id="KW-1133">Transmembrane helix</keyword>
<name>A0ABP4QQK8_9ACTN</name>
<feature type="transmembrane region" description="Helical" evidence="1">
    <location>
        <begin position="217"/>
        <end position="236"/>
    </location>
</feature>
<feature type="transmembrane region" description="Helical" evidence="1">
    <location>
        <begin position="275"/>
        <end position="296"/>
    </location>
</feature>
<feature type="transmembrane region" description="Helical" evidence="1">
    <location>
        <begin position="36"/>
        <end position="58"/>
    </location>
</feature>
<feature type="transmembrane region" description="Helical" evidence="1">
    <location>
        <begin position="70"/>
        <end position="90"/>
    </location>
</feature>
<evidence type="ECO:0000256" key="1">
    <source>
        <dbReference type="SAM" id="Phobius"/>
    </source>
</evidence>
<dbReference type="EMBL" id="BAAAOS010000068">
    <property type="protein sequence ID" value="GAA1617605.1"/>
    <property type="molecule type" value="Genomic_DNA"/>
</dbReference>
<feature type="transmembrane region" description="Helical" evidence="1">
    <location>
        <begin position="325"/>
        <end position="342"/>
    </location>
</feature>
<gene>
    <name evidence="2" type="ORF">GCM10009789_84450</name>
</gene>
<proteinExistence type="predicted"/>
<feature type="transmembrane region" description="Helical" evidence="1">
    <location>
        <begin position="538"/>
        <end position="560"/>
    </location>
</feature>
<feature type="transmembrane region" description="Helical" evidence="1">
    <location>
        <begin position="452"/>
        <end position="472"/>
    </location>
</feature>
<keyword evidence="1" id="KW-0472">Membrane</keyword>
<accession>A0ABP4QQK8</accession>